<feature type="compositionally biased region" description="Basic and acidic residues" evidence="2">
    <location>
        <begin position="235"/>
        <end position="281"/>
    </location>
</feature>
<feature type="coiled-coil region" evidence="1">
    <location>
        <begin position="14"/>
        <end position="70"/>
    </location>
</feature>
<organism evidence="5 6">
    <name type="scientific">Wuchereria bancrofti</name>
    <dbReference type="NCBI Taxonomy" id="6293"/>
    <lineage>
        <taxon>Eukaryota</taxon>
        <taxon>Metazoa</taxon>
        <taxon>Ecdysozoa</taxon>
        <taxon>Nematoda</taxon>
        <taxon>Chromadorea</taxon>
        <taxon>Rhabditida</taxon>
        <taxon>Spirurina</taxon>
        <taxon>Spiruromorpha</taxon>
        <taxon>Filarioidea</taxon>
        <taxon>Onchocercidae</taxon>
        <taxon>Wuchereria</taxon>
    </lineage>
</organism>
<name>A0AAF5PWJ4_WUCBA</name>
<evidence type="ECO:0000256" key="2">
    <source>
        <dbReference type="SAM" id="MobiDB-lite"/>
    </source>
</evidence>
<keyword evidence="1" id="KW-0175">Coiled coil</keyword>
<keyword evidence="3" id="KW-1133">Transmembrane helix</keyword>
<sequence length="281" mass="33012">MSIMQFALLSWVLVVGAENEIDLLTQRKKIETNEPIKISSSKKTKFPAGLKTLEEMVEKMNEKLENNVKRRKDALVINKVQIFVIVGVWALLSLLWIACNVKIYLKRKRNIRKLEKHYQETTSQMLDNKKQELEKKSAMEKERQHGKQQMRNFQQTKGSDELISTVNTEVRTSMEEETKNVNEQSSYDTTADQSDTTRITKNYKERLMGGSVVGRSEKQKIENRNMLTGKNGKTTSEREKNRQSVKERRKEKTLERKFKRQEEIKKQDKEIDKNKNGERLK</sequence>
<keyword evidence="3" id="KW-0812">Transmembrane</keyword>
<dbReference type="WBParaSite" id="mrna-Wban_06929">
    <property type="protein sequence ID" value="mrna-Wban_06929"/>
    <property type="gene ID" value="Wban_06929"/>
</dbReference>
<feature type="chain" id="PRO_5042001827" evidence="4">
    <location>
        <begin position="18"/>
        <end position="281"/>
    </location>
</feature>
<dbReference type="Proteomes" id="UP000093561">
    <property type="component" value="Unassembled WGS sequence"/>
</dbReference>
<evidence type="ECO:0000256" key="4">
    <source>
        <dbReference type="SAM" id="SignalP"/>
    </source>
</evidence>
<evidence type="ECO:0000256" key="3">
    <source>
        <dbReference type="SAM" id="Phobius"/>
    </source>
</evidence>
<feature type="compositionally biased region" description="Basic and acidic residues" evidence="2">
    <location>
        <begin position="127"/>
        <end position="145"/>
    </location>
</feature>
<feature type="region of interest" description="Disordered" evidence="2">
    <location>
        <begin position="122"/>
        <end position="281"/>
    </location>
</feature>
<reference evidence="5" key="1">
    <citation type="submission" date="2015-03" db="EMBL/GenBank/DDBJ databases">
        <title>Wuchereria bancrofti Genome Sequencing Papua New Guinea Strain.</title>
        <authorList>
            <person name="Small S.T."/>
            <person name="Serre D."/>
            <person name="Zimmerman P.A."/>
        </authorList>
    </citation>
    <scope>NUCLEOTIDE SEQUENCE [LARGE SCALE GENOMIC DNA]</scope>
    <source>
        <strain evidence="5">pt0022</strain>
    </source>
</reference>
<feature type="transmembrane region" description="Helical" evidence="3">
    <location>
        <begin position="80"/>
        <end position="105"/>
    </location>
</feature>
<feature type="compositionally biased region" description="Polar residues" evidence="2">
    <location>
        <begin position="181"/>
        <end position="200"/>
    </location>
</feature>
<evidence type="ECO:0000313" key="6">
    <source>
        <dbReference type="WBParaSite" id="mrna-Wban_06929"/>
    </source>
</evidence>
<evidence type="ECO:0000313" key="5">
    <source>
        <dbReference type="Proteomes" id="UP000093561"/>
    </source>
</evidence>
<accession>A0AAF5PWJ4</accession>
<reference evidence="6" key="3">
    <citation type="submission" date="2024-02" db="UniProtKB">
        <authorList>
            <consortium name="WormBaseParasite"/>
        </authorList>
    </citation>
    <scope>IDENTIFICATION</scope>
    <source>
        <strain evidence="6">pt0022</strain>
    </source>
</reference>
<feature type="signal peptide" evidence="4">
    <location>
        <begin position="1"/>
        <end position="17"/>
    </location>
</feature>
<feature type="compositionally biased region" description="Polar residues" evidence="2">
    <location>
        <begin position="147"/>
        <end position="171"/>
    </location>
</feature>
<dbReference type="AlphaFoldDB" id="A0AAF5PWJ4"/>
<proteinExistence type="predicted"/>
<keyword evidence="3" id="KW-0472">Membrane</keyword>
<keyword evidence="4" id="KW-0732">Signal</keyword>
<feature type="compositionally biased region" description="Polar residues" evidence="2">
    <location>
        <begin position="225"/>
        <end position="234"/>
    </location>
</feature>
<protein>
    <submittedName>
        <fullName evidence="6">Uncharacterized protein</fullName>
    </submittedName>
</protein>
<reference evidence="5" key="2">
    <citation type="journal article" date="2016" name="Mol. Ecol.">
        <title>Population genomics of the filarial nematode parasite Wuchereria bancrofti from mosquitoes.</title>
        <authorList>
            <person name="Small S.T."/>
            <person name="Reimer L.J."/>
            <person name="Tisch D.J."/>
            <person name="King C.L."/>
            <person name="Christensen B.M."/>
            <person name="Siba P.M."/>
            <person name="Kazura J.W."/>
            <person name="Serre D."/>
            <person name="Zimmerman P.A."/>
        </authorList>
    </citation>
    <scope>NUCLEOTIDE SEQUENCE</scope>
    <source>
        <strain evidence="5">pt0022</strain>
    </source>
</reference>
<evidence type="ECO:0000256" key="1">
    <source>
        <dbReference type="SAM" id="Coils"/>
    </source>
</evidence>